<evidence type="ECO:0000313" key="1">
    <source>
        <dbReference type="EMBL" id="CAH1243058.1"/>
    </source>
</evidence>
<reference evidence="1" key="1">
    <citation type="submission" date="2022-01" db="EMBL/GenBank/DDBJ databases">
        <authorList>
            <person name="Braso-Vives M."/>
        </authorList>
    </citation>
    <scope>NUCLEOTIDE SEQUENCE</scope>
</reference>
<name>A0A8K0E6M6_BRALA</name>
<dbReference type="EMBL" id="OV696698">
    <property type="protein sequence ID" value="CAH1243058.1"/>
    <property type="molecule type" value="Genomic_DNA"/>
</dbReference>
<sequence length="97" mass="10475">MLFKERSEKLEEAAGKVSNSTAFQIEAVALSDGLDPLSTAEGFCEAQRDGRMQVVLAGQTDKPRGSEVLSTAIGIPVIQLAWSEQHLRDEAQVCLLS</sequence>
<evidence type="ECO:0000313" key="2">
    <source>
        <dbReference type="Proteomes" id="UP000838412"/>
    </source>
</evidence>
<protein>
    <submittedName>
        <fullName evidence="1">Hypp7027 protein</fullName>
    </submittedName>
</protein>
<gene>
    <name evidence="1" type="primary">Hypp7027</name>
    <name evidence="1" type="ORF">BLAG_LOCUS6181</name>
</gene>
<organism evidence="1 2">
    <name type="scientific">Branchiostoma lanceolatum</name>
    <name type="common">Common lancelet</name>
    <name type="synonym">Amphioxus lanceolatum</name>
    <dbReference type="NCBI Taxonomy" id="7740"/>
    <lineage>
        <taxon>Eukaryota</taxon>
        <taxon>Metazoa</taxon>
        <taxon>Chordata</taxon>
        <taxon>Cephalochordata</taxon>
        <taxon>Leptocardii</taxon>
        <taxon>Amphioxiformes</taxon>
        <taxon>Branchiostomatidae</taxon>
        <taxon>Branchiostoma</taxon>
    </lineage>
</organism>
<keyword evidence="2" id="KW-1185">Reference proteome</keyword>
<dbReference type="OrthoDB" id="10149237at2759"/>
<proteinExistence type="predicted"/>
<accession>A0A8K0E6M6</accession>
<dbReference type="Proteomes" id="UP000838412">
    <property type="component" value="Chromosome 13"/>
</dbReference>
<dbReference type="AlphaFoldDB" id="A0A8K0E6M6"/>